<sequence>MQFLPLAVDIDCSSTSVSTEQSFDGRGWKKAVMKRLVGTLPRRHSSFHPTDCELESRVQYTADPQKSLCTRFVPPLLDVKDPMIEINASPEIVVLGSKNPRRNHVTSISPIIPFGPISKRKHKRCNSACEESKNKYQMARGLAYDVPTQKRRVYLIGIDCPGMSSPKPSRQAKLYPESIPREFGTASSFPFQRGTSEPKVQPLSIEGDTMSFGSGKKLYRRNESSPSPRLRKRGNRNISISRTMHGIPFSLRDHQSMLERTDNVYYEEMPTPDAVPDGLSNGRRPPLILGKTSRQSRKVSTRSLMAHTTRVKPQVQRTLKSKRPTPATSISPGPDQMSDCGSSDVPLQYSFNKPLYNSPGKYCRGLRLVQSKEQIDQAVKPSSKNDKLSSPIHWKHRYKQSHIEKASTVLPLPKQSSLASRSFAFMYPGKNSLAAHELATLHALTTDCPGKTYLRSCGQANTSPCSILDTEFFQNEDFYAACSYKRNLTDALCEFPLVAQATKCRWDFTESDCRFPALPLRGSRSALTAD</sequence>
<accession>B7GB05</accession>
<evidence type="ECO:0000313" key="3">
    <source>
        <dbReference type="Proteomes" id="UP000000759"/>
    </source>
</evidence>
<dbReference type="GeneID" id="7198221"/>
<proteinExistence type="predicted"/>
<protein>
    <submittedName>
        <fullName evidence="2">Uncharacterized protein</fullName>
    </submittedName>
</protein>
<evidence type="ECO:0000256" key="1">
    <source>
        <dbReference type="SAM" id="MobiDB-lite"/>
    </source>
</evidence>
<dbReference type="InParanoid" id="B7GB05"/>
<dbReference type="Proteomes" id="UP000000759">
    <property type="component" value="Chromosome 23"/>
</dbReference>
<reference evidence="3" key="2">
    <citation type="submission" date="2008-08" db="EMBL/GenBank/DDBJ databases">
        <authorList>
            <consortium name="Diatom Consortium"/>
            <person name="Grigoriev I."/>
            <person name="Grimwood J."/>
            <person name="Kuo A."/>
            <person name="Otillar R.P."/>
            <person name="Salamov A."/>
            <person name="Detter J.C."/>
            <person name="Lindquist E."/>
            <person name="Shapiro H."/>
            <person name="Lucas S."/>
            <person name="Glavina del Rio T."/>
            <person name="Pitluck S."/>
            <person name="Rokhsar D."/>
            <person name="Bowler C."/>
        </authorList>
    </citation>
    <scope>GENOME REANNOTATION</scope>
    <source>
        <strain evidence="3">CCAP 1055/1</strain>
    </source>
</reference>
<dbReference type="HOGENOM" id="CLU_514368_0_0_1"/>
<dbReference type="RefSeq" id="XP_002184285.1">
    <property type="nucleotide sequence ID" value="XM_002184249.1"/>
</dbReference>
<dbReference type="KEGG" id="pti:PHATRDRAFT_49551"/>
<dbReference type="AlphaFoldDB" id="B7GB05"/>
<name>B7GB05_PHATC</name>
<feature type="compositionally biased region" description="Polar residues" evidence="1">
    <location>
        <begin position="185"/>
        <end position="195"/>
    </location>
</feature>
<evidence type="ECO:0000313" key="2">
    <source>
        <dbReference type="EMBL" id="EEC44034.1"/>
    </source>
</evidence>
<feature type="region of interest" description="Disordered" evidence="1">
    <location>
        <begin position="185"/>
        <end position="239"/>
    </location>
</feature>
<feature type="region of interest" description="Disordered" evidence="1">
    <location>
        <begin position="287"/>
        <end position="344"/>
    </location>
</feature>
<reference evidence="2 3" key="1">
    <citation type="journal article" date="2008" name="Nature">
        <title>The Phaeodactylum genome reveals the evolutionary history of diatom genomes.</title>
        <authorList>
            <person name="Bowler C."/>
            <person name="Allen A.E."/>
            <person name="Badger J.H."/>
            <person name="Grimwood J."/>
            <person name="Jabbari K."/>
            <person name="Kuo A."/>
            <person name="Maheswari U."/>
            <person name="Martens C."/>
            <person name="Maumus F."/>
            <person name="Otillar R.P."/>
            <person name="Rayko E."/>
            <person name="Salamov A."/>
            <person name="Vandepoele K."/>
            <person name="Beszteri B."/>
            <person name="Gruber A."/>
            <person name="Heijde M."/>
            <person name="Katinka M."/>
            <person name="Mock T."/>
            <person name="Valentin K."/>
            <person name="Verret F."/>
            <person name="Berges J.A."/>
            <person name="Brownlee C."/>
            <person name="Cadoret J.P."/>
            <person name="Chiovitti A."/>
            <person name="Choi C.J."/>
            <person name="Coesel S."/>
            <person name="De Martino A."/>
            <person name="Detter J.C."/>
            <person name="Durkin C."/>
            <person name="Falciatore A."/>
            <person name="Fournet J."/>
            <person name="Haruta M."/>
            <person name="Huysman M.J."/>
            <person name="Jenkins B.D."/>
            <person name="Jiroutova K."/>
            <person name="Jorgensen R.E."/>
            <person name="Joubert Y."/>
            <person name="Kaplan A."/>
            <person name="Kroger N."/>
            <person name="Kroth P.G."/>
            <person name="La Roche J."/>
            <person name="Lindquist E."/>
            <person name="Lommer M."/>
            <person name="Martin-Jezequel V."/>
            <person name="Lopez P.J."/>
            <person name="Lucas S."/>
            <person name="Mangogna M."/>
            <person name="McGinnis K."/>
            <person name="Medlin L.K."/>
            <person name="Montsant A."/>
            <person name="Oudot-Le Secq M.P."/>
            <person name="Napoli C."/>
            <person name="Obornik M."/>
            <person name="Parker M.S."/>
            <person name="Petit J.L."/>
            <person name="Porcel B.M."/>
            <person name="Poulsen N."/>
            <person name="Robison M."/>
            <person name="Rychlewski L."/>
            <person name="Rynearson T.A."/>
            <person name="Schmutz J."/>
            <person name="Shapiro H."/>
            <person name="Siaut M."/>
            <person name="Stanley M."/>
            <person name="Sussman M.R."/>
            <person name="Taylor A.R."/>
            <person name="Vardi A."/>
            <person name="von Dassow P."/>
            <person name="Vyverman W."/>
            <person name="Willis A."/>
            <person name="Wyrwicz L.S."/>
            <person name="Rokhsar D.S."/>
            <person name="Weissenbach J."/>
            <person name="Armbrust E.V."/>
            <person name="Green B.R."/>
            <person name="Van de Peer Y."/>
            <person name="Grigoriev I.V."/>
        </authorList>
    </citation>
    <scope>NUCLEOTIDE SEQUENCE [LARGE SCALE GENOMIC DNA]</scope>
    <source>
        <strain evidence="2 3">CCAP 1055/1</strain>
    </source>
</reference>
<dbReference type="EMBL" id="CM000625">
    <property type="protein sequence ID" value="EEC44034.1"/>
    <property type="molecule type" value="Genomic_DNA"/>
</dbReference>
<dbReference type="PaxDb" id="2850-Phatr49551"/>
<organism evidence="2 3">
    <name type="scientific">Phaeodactylum tricornutum (strain CCAP 1055/1)</name>
    <dbReference type="NCBI Taxonomy" id="556484"/>
    <lineage>
        <taxon>Eukaryota</taxon>
        <taxon>Sar</taxon>
        <taxon>Stramenopiles</taxon>
        <taxon>Ochrophyta</taxon>
        <taxon>Bacillariophyta</taxon>
        <taxon>Bacillariophyceae</taxon>
        <taxon>Bacillariophycidae</taxon>
        <taxon>Naviculales</taxon>
        <taxon>Phaeodactylaceae</taxon>
        <taxon>Phaeodactylum</taxon>
    </lineage>
</organism>
<gene>
    <name evidence="2" type="ORF">PHATRDRAFT_49551</name>
</gene>
<keyword evidence="3" id="KW-1185">Reference proteome</keyword>